<dbReference type="RefSeq" id="WP_100128433.1">
    <property type="nucleotide sequence ID" value="NZ_CADDYI010000003.1"/>
</dbReference>
<organism evidence="1 2">
    <name type="scientific">Bartonella tribocorum</name>
    <dbReference type="NCBI Taxonomy" id="85701"/>
    <lineage>
        <taxon>Bacteria</taxon>
        <taxon>Pseudomonadati</taxon>
        <taxon>Pseudomonadota</taxon>
        <taxon>Alphaproteobacteria</taxon>
        <taxon>Hyphomicrobiales</taxon>
        <taxon>Bartonellaceae</taxon>
        <taxon>Bartonella</taxon>
    </lineage>
</organism>
<proteinExistence type="predicted"/>
<dbReference type="STRING" id="85701.BM1374166_01496"/>
<dbReference type="Proteomes" id="UP000229839">
    <property type="component" value="Unassembled WGS sequence"/>
</dbReference>
<name>A0A2M6UUD9_9HYPH</name>
<dbReference type="Pfam" id="PF11015">
    <property type="entry name" value="DUF2853"/>
    <property type="match status" value="1"/>
</dbReference>
<dbReference type="InterPro" id="IPR023154">
    <property type="entry name" value="Jann4075-like_sf"/>
</dbReference>
<dbReference type="InterPro" id="IPR021274">
    <property type="entry name" value="DUF2853"/>
</dbReference>
<comment type="caution">
    <text evidence="1">The sequence shown here is derived from an EMBL/GenBank/DDBJ whole genome shotgun (WGS) entry which is preliminary data.</text>
</comment>
<dbReference type="AlphaFoldDB" id="A0A2M6UUD9"/>
<dbReference type="SUPFAM" id="SSF158587">
    <property type="entry name" value="Jann4075-like"/>
    <property type="match status" value="1"/>
</dbReference>
<gene>
    <name evidence="1" type="ORF">CER18_01960</name>
</gene>
<evidence type="ECO:0008006" key="3">
    <source>
        <dbReference type="Google" id="ProtNLM"/>
    </source>
</evidence>
<protein>
    <recommendedName>
        <fullName evidence="3">DUF2853 domain-containing protein</fullName>
    </recommendedName>
</protein>
<dbReference type="Gene3D" id="1.10.238.120">
    <property type="entry name" value="Jann4075-like"/>
    <property type="match status" value="1"/>
</dbReference>
<dbReference type="OrthoDB" id="9812542at2"/>
<reference evidence="1 2" key="1">
    <citation type="submission" date="2017-06" db="EMBL/GenBank/DDBJ databases">
        <title>Draft genome of Bartonella tribocorum strain L103, isolated from a rodent in Laos.</title>
        <authorList>
            <person name="Hadjadj L."/>
            <person name="Jiyipong T."/>
            <person name="Morand S."/>
            <person name="Diene S.M."/>
            <person name="Rolain J.-M."/>
        </authorList>
    </citation>
    <scope>NUCLEOTIDE SEQUENCE [LARGE SCALE GENOMIC DNA]</scope>
    <source>
        <strain evidence="1 2">L103</strain>
    </source>
</reference>
<sequence>MTNTLADIKHYDSNPDAAAVERLEHRLALVMKKQDAALVATSDPKELERVEKWVQDVLEADEQSAKMAVSKVAQMMAGERRKSRITFYYLVAKELNALHKI</sequence>
<evidence type="ECO:0000313" key="2">
    <source>
        <dbReference type="Proteomes" id="UP000229839"/>
    </source>
</evidence>
<accession>A0A2M6UUD9</accession>
<dbReference type="EMBL" id="NJGE01000003">
    <property type="protein sequence ID" value="PIT69801.1"/>
    <property type="molecule type" value="Genomic_DNA"/>
</dbReference>
<evidence type="ECO:0000313" key="1">
    <source>
        <dbReference type="EMBL" id="PIT69801.1"/>
    </source>
</evidence>